<accession>A0ABP8X399</accession>
<dbReference type="Pfam" id="PF13406">
    <property type="entry name" value="SLT_2"/>
    <property type="match status" value="1"/>
</dbReference>
<dbReference type="InterPro" id="IPR043426">
    <property type="entry name" value="MltB-like"/>
</dbReference>
<sequence>MSAPRPPRARRLRRGTALALLVTLPGLAVMAVGDAADRAGSPRAGAASAAGGSLAPDAATATLPTAPAASVPAQAVSTPASVSSVQDRASGSARVVATADAAAVPSIALAAYQRAETVINAADPGCHLTWQLVAAVGRVESDHGRAGGSSLGAGGVARPGIFGPALDGTGGTRRIADTDAGQYDGDQRLDRAVGPLQFIPSTWSAIGVDADGDGIRDPQDIDDAALGAAVYLCSGDDDLSTEVGQRAAAYRYNNSAAYVDLVLGIMDSYLEGDFTASPGTTTTTTSAAGSAVGLPSDPGVVPVLARPSIRVLESRYVARTPGETDGDDEQPGPREGRGTATLVATYVPGDGSSPSRPGGPAGPEGRPVPAPEPFEPGTPPVDGGPVDGGPVDGGPVDGGPVDGGPVDGGPVTAEPPQPAPPAQPAPEQPEQPTTPAPEQPTAPAPPPAPETCTDEAAMAALGVTDLEPLTALLALEESAREAELVALEQADPAAGACLRGWVLSQLG</sequence>
<feature type="region of interest" description="Disordered" evidence="1">
    <location>
        <begin position="315"/>
        <end position="452"/>
    </location>
</feature>
<feature type="compositionally biased region" description="Low complexity" evidence="1">
    <location>
        <begin position="347"/>
        <end position="365"/>
    </location>
</feature>
<name>A0ABP8X399_9ACTN</name>
<reference evidence="5" key="1">
    <citation type="journal article" date="2019" name="Int. J. Syst. Evol. Microbiol.">
        <title>The Global Catalogue of Microorganisms (GCM) 10K type strain sequencing project: providing services to taxonomists for standard genome sequencing and annotation.</title>
        <authorList>
            <consortium name="The Broad Institute Genomics Platform"/>
            <consortium name="The Broad Institute Genome Sequencing Center for Infectious Disease"/>
            <person name="Wu L."/>
            <person name="Ma J."/>
        </authorList>
    </citation>
    <scope>NUCLEOTIDE SEQUENCE [LARGE SCALE GENOMIC DNA]</scope>
    <source>
        <strain evidence="5">JCM 18127</strain>
    </source>
</reference>
<dbReference type="PANTHER" id="PTHR30163">
    <property type="entry name" value="MEMBRANE-BOUND LYTIC MUREIN TRANSGLYCOSYLASE B"/>
    <property type="match status" value="1"/>
</dbReference>
<dbReference type="Proteomes" id="UP001500621">
    <property type="component" value="Unassembled WGS sequence"/>
</dbReference>
<feature type="domain" description="Transglycosylase SLT" evidence="3">
    <location>
        <begin position="192"/>
        <end position="233"/>
    </location>
</feature>
<feature type="compositionally biased region" description="Pro residues" evidence="1">
    <location>
        <begin position="413"/>
        <end position="449"/>
    </location>
</feature>
<feature type="compositionally biased region" description="Pro residues" evidence="1">
    <location>
        <begin position="366"/>
        <end position="379"/>
    </location>
</feature>
<feature type="signal peptide" evidence="2">
    <location>
        <begin position="1"/>
        <end position="30"/>
    </location>
</feature>
<comment type="caution">
    <text evidence="4">The sequence shown here is derived from an EMBL/GenBank/DDBJ whole genome shotgun (WGS) entry which is preliminary data.</text>
</comment>
<dbReference type="Gene3D" id="1.10.530.10">
    <property type="match status" value="1"/>
</dbReference>
<feature type="chain" id="PRO_5047124708" description="Transglycosylase SLT domain-containing protein" evidence="2">
    <location>
        <begin position="31"/>
        <end position="507"/>
    </location>
</feature>
<dbReference type="EMBL" id="BAABIM010000005">
    <property type="protein sequence ID" value="GAA4698999.1"/>
    <property type="molecule type" value="Genomic_DNA"/>
</dbReference>
<evidence type="ECO:0000313" key="4">
    <source>
        <dbReference type="EMBL" id="GAA4698999.1"/>
    </source>
</evidence>
<proteinExistence type="predicted"/>
<keyword evidence="5" id="KW-1185">Reference proteome</keyword>
<dbReference type="SUPFAM" id="SSF53955">
    <property type="entry name" value="Lysozyme-like"/>
    <property type="match status" value="1"/>
</dbReference>
<dbReference type="InterPro" id="IPR031304">
    <property type="entry name" value="SLT_2"/>
</dbReference>
<evidence type="ECO:0000259" key="3">
    <source>
        <dbReference type="Pfam" id="PF13406"/>
    </source>
</evidence>
<dbReference type="CDD" id="cd13399">
    <property type="entry name" value="Slt35-like"/>
    <property type="match status" value="1"/>
</dbReference>
<evidence type="ECO:0000256" key="2">
    <source>
        <dbReference type="SAM" id="SignalP"/>
    </source>
</evidence>
<dbReference type="RefSeq" id="WP_345272053.1">
    <property type="nucleotide sequence ID" value="NZ_BAABIM010000005.1"/>
</dbReference>
<gene>
    <name evidence="4" type="ORF">GCM10023226_42090</name>
</gene>
<organism evidence="4 5">
    <name type="scientific">Nocardioides nanhaiensis</name>
    <dbReference type="NCBI Taxonomy" id="1476871"/>
    <lineage>
        <taxon>Bacteria</taxon>
        <taxon>Bacillati</taxon>
        <taxon>Actinomycetota</taxon>
        <taxon>Actinomycetes</taxon>
        <taxon>Propionibacteriales</taxon>
        <taxon>Nocardioidaceae</taxon>
        <taxon>Nocardioides</taxon>
    </lineage>
</organism>
<feature type="compositionally biased region" description="Gly residues" evidence="1">
    <location>
        <begin position="385"/>
        <end position="407"/>
    </location>
</feature>
<evidence type="ECO:0000313" key="5">
    <source>
        <dbReference type="Proteomes" id="UP001500621"/>
    </source>
</evidence>
<dbReference type="PANTHER" id="PTHR30163:SF8">
    <property type="entry name" value="LYTIC MUREIN TRANSGLYCOSYLASE"/>
    <property type="match status" value="1"/>
</dbReference>
<protein>
    <recommendedName>
        <fullName evidence="3">Transglycosylase SLT domain-containing protein</fullName>
    </recommendedName>
</protein>
<keyword evidence="2" id="KW-0732">Signal</keyword>
<evidence type="ECO:0000256" key="1">
    <source>
        <dbReference type="SAM" id="MobiDB-lite"/>
    </source>
</evidence>
<dbReference type="InterPro" id="IPR023346">
    <property type="entry name" value="Lysozyme-like_dom_sf"/>
</dbReference>